<keyword evidence="3" id="KW-1003">Cell membrane</keyword>
<keyword evidence="4" id="KW-0762">Sugar transport</keyword>
<dbReference type="InterPro" id="IPR004684">
    <property type="entry name" value="2keto-3dGluconate_permease"/>
</dbReference>
<evidence type="ECO:0000256" key="9">
    <source>
        <dbReference type="SAM" id="Phobius"/>
    </source>
</evidence>
<evidence type="ECO:0000256" key="1">
    <source>
        <dbReference type="ARBA" id="ARBA00006430"/>
    </source>
</evidence>
<keyword evidence="8 9" id="KW-0472">Membrane</keyword>
<name>A0ABW9F5I7_9FIRM</name>
<protein>
    <submittedName>
        <fullName evidence="10">2-keto-3-deoxygluconate permease</fullName>
    </submittedName>
</protein>
<sequence length="334" mass="35692">MINIMKKVPAGTVLIPMFISALFTTFAPGLFNIGGVTQAVFTGESLNFIVGMACFASGLILDFKTLLKVFKKQGILLLAKAIICIVLGFIFIKIFGHDGIVGISAVAFITAICACNPAIYLSIMQDVGEEEDVAAFGLIGLMAVPVLPMFIYSISASSGAVNLMPIISTLIPIILGMLLGNFDKSVKETFAPLFTITMPYLGWQLGASINLKQAFQSAGGGLLIVVLYYAIMLPSLMSIEKKFVNSNGLSSIAMSSIPGLSIGIPAMIAVQNMSDSNFVADAASQLTFAVIFTSIVTPLLAKQLASGNLNKIVNKSKRRQRRINKEEMSNRNEL</sequence>
<feature type="transmembrane region" description="Helical" evidence="9">
    <location>
        <begin position="133"/>
        <end position="154"/>
    </location>
</feature>
<reference evidence="10 11" key="1">
    <citation type="journal article" date="2024" name="Front. Microbiol.">
        <title>Pangenomic and biochemical analyses of Helcococcus ovis reveal widespread tetracycline resistance and a novel bacterial species, Helcococcus bovis.</title>
        <authorList>
            <person name="Cunha F."/>
            <person name="Zhai Y."/>
            <person name="Casaro S."/>
            <person name="Jones K.L."/>
            <person name="Hernandez M."/>
            <person name="Bisinotto R.S."/>
            <person name="Kariyawasam S."/>
            <person name="Brown M.B."/>
            <person name="Phillips A."/>
            <person name="Jeong K.C."/>
            <person name="Galvao K.N."/>
        </authorList>
    </citation>
    <scope>NUCLEOTIDE SEQUENCE [LARGE SCALE GENOMIC DNA]</scope>
    <source>
        <strain evidence="10 11">KG197</strain>
    </source>
</reference>
<evidence type="ECO:0000313" key="11">
    <source>
        <dbReference type="Proteomes" id="UP001629536"/>
    </source>
</evidence>
<evidence type="ECO:0000256" key="5">
    <source>
        <dbReference type="ARBA" id="ARBA00022692"/>
    </source>
</evidence>
<keyword evidence="5 9" id="KW-0812">Transmembrane</keyword>
<evidence type="ECO:0000256" key="6">
    <source>
        <dbReference type="ARBA" id="ARBA00022847"/>
    </source>
</evidence>
<gene>
    <name evidence="10" type="ORF">ABGF40_00915</name>
</gene>
<feature type="transmembrane region" description="Helical" evidence="9">
    <location>
        <begin position="160"/>
        <end position="179"/>
    </location>
</feature>
<dbReference type="RefSeq" id="WP_408126140.1">
    <property type="nucleotide sequence ID" value="NZ_JBFNFH010000001.1"/>
</dbReference>
<feature type="transmembrane region" description="Helical" evidence="9">
    <location>
        <begin position="12"/>
        <end position="33"/>
    </location>
</feature>
<dbReference type="Pfam" id="PF03812">
    <property type="entry name" value="KdgT"/>
    <property type="match status" value="1"/>
</dbReference>
<feature type="transmembrane region" description="Helical" evidence="9">
    <location>
        <begin position="45"/>
        <end position="63"/>
    </location>
</feature>
<evidence type="ECO:0000256" key="8">
    <source>
        <dbReference type="ARBA" id="ARBA00023136"/>
    </source>
</evidence>
<comment type="caution">
    <text evidence="10">The sequence shown here is derived from an EMBL/GenBank/DDBJ whole genome shotgun (WGS) entry which is preliminary data.</text>
</comment>
<keyword evidence="11" id="KW-1185">Reference proteome</keyword>
<dbReference type="Proteomes" id="UP001629536">
    <property type="component" value="Unassembled WGS sequence"/>
</dbReference>
<feature type="transmembrane region" description="Helical" evidence="9">
    <location>
        <begin position="100"/>
        <end position="121"/>
    </location>
</feature>
<keyword evidence="2" id="KW-0813">Transport</keyword>
<keyword evidence="7 9" id="KW-1133">Transmembrane helix</keyword>
<dbReference type="EMBL" id="JBFNFH010000001">
    <property type="protein sequence ID" value="MFM1524231.1"/>
    <property type="molecule type" value="Genomic_DNA"/>
</dbReference>
<evidence type="ECO:0000256" key="3">
    <source>
        <dbReference type="ARBA" id="ARBA00022475"/>
    </source>
</evidence>
<accession>A0ABW9F5I7</accession>
<feature type="transmembrane region" description="Helical" evidence="9">
    <location>
        <begin position="75"/>
        <end position="94"/>
    </location>
</feature>
<feature type="transmembrane region" description="Helical" evidence="9">
    <location>
        <begin position="282"/>
        <end position="301"/>
    </location>
</feature>
<evidence type="ECO:0000256" key="4">
    <source>
        <dbReference type="ARBA" id="ARBA00022597"/>
    </source>
</evidence>
<evidence type="ECO:0000256" key="7">
    <source>
        <dbReference type="ARBA" id="ARBA00022989"/>
    </source>
</evidence>
<keyword evidence="6" id="KW-0769">Symport</keyword>
<evidence type="ECO:0000313" key="10">
    <source>
        <dbReference type="EMBL" id="MFM1524231.1"/>
    </source>
</evidence>
<comment type="similarity">
    <text evidence="1">Belongs to the KdgT transporter family.</text>
</comment>
<organism evidence="10 11">
    <name type="scientific">Helcococcus bovis</name>
    <dbReference type="NCBI Taxonomy" id="3153252"/>
    <lineage>
        <taxon>Bacteria</taxon>
        <taxon>Bacillati</taxon>
        <taxon>Bacillota</taxon>
        <taxon>Tissierellia</taxon>
        <taxon>Tissierellales</taxon>
        <taxon>Peptoniphilaceae</taxon>
        <taxon>Helcococcus</taxon>
    </lineage>
</organism>
<proteinExistence type="inferred from homology"/>
<feature type="transmembrane region" description="Helical" evidence="9">
    <location>
        <begin position="249"/>
        <end position="270"/>
    </location>
</feature>
<evidence type="ECO:0000256" key="2">
    <source>
        <dbReference type="ARBA" id="ARBA00022448"/>
    </source>
</evidence>
<feature type="transmembrane region" description="Helical" evidence="9">
    <location>
        <begin position="191"/>
        <end position="211"/>
    </location>
</feature>
<feature type="transmembrane region" description="Helical" evidence="9">
    <location>
        <begin position="217"/>
        <end position="237"/>
    </location>
</feature>